<reference evidence="1 2" key="1">
    <citation type="journal article" date="2020" name="Nature">
        <title>Bacterial chemolithoautotrophy via manganese oxidation.</title>
        <authorList>
            <person name="Yu H."/>
            <person name="Leadbetter J.R."/>
        </authorList>
    </citation>
    <scope>NUCLEOTIDE SEQUENCE [LARGE SCALE GENOMIC DNA]</scope>
    <source>
        <strain evidence="1 2">Mn-1</strain>
    </source>
</reference>
<evidence type="ECO:0008006" key="3">
    <source>
        <dbReference type="Google" id="ProtNLM"/>
    </source>
</evidence>
<dbReference type="Proteomes" id="UP000534783">
    <property type="component" value="Unassembled WGS sequence"/>
</dbReference>
<sequence>MKLKNKKIACFLALPHHTRFFIPLREEIKKQGGEIAFIVPLSDYPFERDLIKRNLSFKYFTDYMTADVRKKIREAHIELSGCWTETSYKWDGFSRWSLFKQGWFFDSLVEEYFCMEKYIEVEKPDMFIAHHECNRWGQIIGHLARKKKVPFVTFQEGDYYNDYIGFVVHTEYSNVDLLWGNKTKEVLKEYLCSDDKMFLIGNTHIDSAVKTYGSPETVDQIKKELSIPGDKKVILFLVDIKYGGIVDRENWQTFLKGLDQLDSEAVLLFKWHPSVMQGAYEKIEAMFKEIYPSAILYYMYDPYKLIAISDYCVSLGKTTLAIEALAFGKPLFTLPTADTLDDYYVKMGIAQTAFPPGNWSNLLNTVQNGVPPEVTAKVDQYLKEYFYKLDGKSVERAVEVMGTIFETRSGHAKSKRPKLQEAVAGRVSVIVPSGSDAEALLATMTSLAQKVQWPDWEVVIVVNDEKMKPFLPALSGDLRIVEANDDRLPFLYNRGAECATGDRFIFMKPGVLYIKGAGLPDAILDGVAGLPIRNVDMTPSCLGMAFDFNSAPYRVTTEISANEESQNPEFVGGGMIGVARALFESIGGFDEGIANHLAEVDFCLSAKEKNFPPRYLPECLGILFKETFNSISGDEVSDVDEAWKRRVRFFAKWVGQLPKDENFMHFAKDLLKV</sequence>
<dbReference type="InterPro" id="IPR043148">
    <property type="entry name" value="TagF_C"/>
</dbReference>
<dbReference type="InterPro" id="IPR029044">
    <property type="entry name" value="Nucleotide-diphossugar_trans"/>
</dbReference>
<protein>
    <recommendedName>
        <fullName evidence="3">Glycosyltransferase 2-like domain-containing protein</fullName>
    </recommendedName>
</protein>
<dbReference type="EMBL" id="VTOW01000005">
    <property type="protein sequence ID" value="NKE73114.1"/>
    <property type="molecule type" value="Genomic_DNA"/>
</dbReference>
<evidence type="ECO:0000313" key="1">
    <source>
        <dbReference type="EMBL" id="NKE73114.1"/>
    </source>
</evidence>
<dbReference type="AlphaFoldDB" id="A0A7X6DTY6"/>
<proteinExistence type="predicted"/>
<evidence type="ECO:0000313" key="2">
    <source>
        <dbReference type="Proteomes" id="UP000534783"/>
    </source>
</evidence>
<dbReference type="SUPFAM" id="SSF53448">
    <property type="entry name" value="Nucleotide-diphospho-sugar transferases"/>
    <property type="match status" value="1"/>
</dbReference>
<dbReference type="RefSeq" id="WP_168063058.1">
    <property type="nucleotide sequence ID" value="NZ_VTOW01000005.1"/>
</dbReference>
<dbReference type="Gene3D" id="3.40.50.12580">
    <property type="match status" value="1"/>
</dbReference>
<accession>A0A7X6DTY6</accession>
<keyword evidence="2" id="KW-1185">Reference proteome</keyword>
<name>A0A7X6DTY6_9BACT</name>
<dbReference type="SUPFAM" id="SSF53756">
    <property type="entry name" value="UDP-Glycosyltransferase/glycogen phosphorylase"/>
    <property type="match status" value="1"/>
</dbReference>
<organism evidence="1 2">
    <name type="scientific">Candidatus Manganitrophus noduliformans</name>
    <dbReference type="NCBI Taxonomy" id="2606439"/>
    <lineage>
        <taxon>Bacteria</taxon>
        <taxon>Pseudomonadati</taxon>
        <taxon>Nitrospirota</taxon>
        <taxon>Nitrospiria</taxon>
        <taxon>Candidatus Troglogloeales</taxon>
        <taxon>Candidatus Manganitrophaceae</taxon>
        <taxon>Candidatus Manganitrophus</taxon>
    </lineage>
</organism>
<dbReference type="Gene3D" id="3.90.550.10">
    <property type="entry name" value="Spore Coat Polysaccharide Biosynthesis Protein SpsA, Chain A"/>
    <property type="match status" value="1"/>
</dbReference>
<comment type="caution">
    <text evidence="1">The sequence shown here is derived from an EMBL/GenBank/DDBJ whole genome shotgun (WGS) entry which is preliminary data.</text>
</comment>
<gene>
    <name evidence="1" type="ORF">MNODULE_20370</name>
</gene>